<keyword evidence="8" id="KW-1185">Reference proteome</keyword>
<dbReference type="CDD" id="cd20583">
    <property type="entry name" value="CYCLIN_CCNG1"/>
    <property type="match status" value="1"/>
</dbReference>
<evidence type="ECO:0000313" key="7">
    <source>
        <dbReference type="EMBL" id="OWK12463.1"/>
    </source>
</evidence>
<dbReference type="PANTHER" id="PTHR10177">
    <property type="entry name" value="CYCLINS"/>
    <property type="match status" value="1"/>
</dbReference>
<reference evidence="7 8" key="1">
    <citation type="journal article" date="2018" name="Mol. Genet. Genomics">
        <title>The red deer Cervus elaphus genome CerEla1.0: sequencing, annotating, genes, and chromosomes.</title>
        <authorList>
            <person name="Bana N.A."/>
            <person name="Nyiri A."/>
            <person name="Nagy J."/>
            <person name="Frank K."/>
            <person name="Nagy T."/>
            <person name="Steger V."/>
            <person name="Schiller M."/>
            <person name="Lakatos P."/>
            <person name="Sugar L."/>
            <person name="Horn P."/>
            <person name="Barta E."/>
            <person name="Orosz L."/>
        </authorList>
    </citation>
    <scope>NUCLEOTIDE SEQUENCE [LARGE SCALE GENOMIC DNA]</scope>
    <source>
        <strain evidence="7">Hungarian</strain>
    </source>
</reference>
<comment type="caution">
    <text evidence="7">The sequence shown here is derived from an EMBL/GenBank/DDBJ whole genome shotgun (WGS) entry which is preliminary data.</text>
</comment>
<dbReference type="InterPro" id="IPR013763">
    <property type="entry name" value="Cyclin-like_dom"/>
</dbReference>
<accession>A0A212D2M2</accession>
<keyword evidence="2 4" id="KW-0195">Cyclin</keyword>
<protein>
    <recommendedName>
        <fullName evidence="1">Cyclin-G1</fullName>
    </recommendedName>
</protein>
<sequence>RKPRPPIYYSEGQARPLRLRTDPEKGSVVSAALQRPPTQDGSPSPGLSPLARESSRLVGLSDLISWGEMIEVLTTTDSQKLLHQLNALLEQELRCQPKVCGLRLIESAHDNGLRMTARLRDFEVKDLLSLTQFFGFDTETFSLAVNLLDRFLSKMKVQPKHLGCVGLSCFYLAVKSTEEERNVPLATDLIRISQYRFTVSDLMRMEKIVLEKVCWKVKATTAFQFLQLYHSLLQEGVPHERRSSLNFERLEAQLKACYCRIIFSKAKPSVLALSIIALEIQAQKYIELTEGVERLQKHSKISGRDLTFWQELVSKCLAEYSSNKCSKPNVQKLKWIVSGRTARQLRHSYYRITHLPTIPEMGP</sequence>
<dbReference type="InterPro" id="IPR039361">
    <property type="entry name" value="Cyclin"/>
</dbReference>
<dbReference type="InterPro" id="IPR006671">
    <property type="entry name" value="Cyclin_N"/>
</dbReference>
<evidence type="ECO:0000256" key="5">
    <source>
        <dbReference type="SAM" id="MobiDB-lite"/>
    </source>
</evidence>
<dbReference type="SMART" id="SM00385">
    <property type="entry name" value="CYCLIN"/>
    <property type="match status" value="1"/>
</dbReference>
<evidence type="ECO:0000259" key="6">
    <source>
        <dbReference type="SMART" id="SM00385"/>
    </source>
</evidence>
<evidence type="ECO:0000313" key="8">
    <source>
        <dbReference type="Proteomes" id="UP000242450"/>
    </source>
</evidence>
<evidence type="ECO:0000256" key="4">
    <source>
        <dbReference type="RuleBase" id="RU000383"/>
    </source>
</evidence>
<organism evidence="7 8">
    <name type="scientific">Cervus elaphus hippelaphus</name>
    <name type="common">European red deer</name>
    <dbReference type="NCBI Taxonomy" id="46360"/>
    <lineage>
        <taxon>Eukaryota</taxon>
        <taxon>Metazoa</taxon>
        <taxon>Chordata</taxon>
        <taxon>Craniata</taxon>
        <taxon>Vertebrata</taxon>
        <taxon>Euteleostomi</taxon>
        <taxon>Mammalia</taxon>
        <taxon>Eutheria</taxon>
        <taxon>Laurasiatheria</taxon>
        <taxon>Artiodactyla</taxon>
        <taxon>Ruminantia</taxon>
        <taxon>Pecora</taxon>
        <taxon>Cervidae</taxon>
        <taxon>Cervinae</taxon>
        <taxon>Cervus</taxon>
    </lineage>
</organism>
<dbReference type="SUPFAM" id="SSF47954">
    <property type="entry name" value="Cyclin-like"/>
    <property type="match status" value="1"/>
</dbReference>
<dbReference type="Proteomes" id="UP000242450">
    <property type="component" value="Chromosome 9"/>
</dbReference>
<evidence type="ECO:0000256" key="3">
    <source>
        <dbReference type="ARBA" id="ARBA00025528"/>
    </source>
</evidence>
<proteinExistence type="inferred from homology"/>
<dbReference type="Gene3D" id="1.10.472.10">
    <property type="entry name" value="Cyclin-like"/>
    <property type="match status" value="2"/>
</dbReference>
<comment type="function">
    <text evidence="3">May play a role in growth regulation. Is associated with G2/M phase arrest in response to DNA damage. May be an intermediate by which p53 mediates its role as an inhibitor of cellular proliferation.</text>
</comment>
<dbReference type="Pfam" id="PF00134">
    <property type="entry name" value="Cyclin_N"/>
    <property type="match status" value="1"/>
</dbReference>
<dbReference type="EMBL" id="MKHE01000009">
    <property type="protein sequence ID" value="OWK12463.1"/>
    <property type="molecule type" value="Genomic_DNA"/>
</dbReference>
<evidence type="ECO:0000256" key="1">
    <source>
        <dbReference type="ARBA" id="ARBA00019866"/>
    </source>
</evidence>
<feature type="region of interest" description="Disordered" evidence="5">
    <location>
        <begin position="1"/>
        <end position="51"/>
    </location>
</feature>
<dbReference type="FunFam" id="1.10.472.10:FF:000006">
    <property type="entry name" value="Cyclin I"/>
    <property type="match status" value="1"/>
</dbReference>
<dbReference type="InterPro" id="IPR036915">
    <property type="entry name" value="Cyclin-like_sf"/>
</dbReference>
<evidence type="ECO:0000256" key="2">
    <source>
        <dbReference type="ARBA" id="ARBA00023127"/>
    </source>
</evidence>
<name>A0A212D2M2_CEREH</name>
<dbReference type="AlphaFoldDB" id="A0A212D2M2"/>
<comment type="similarity">
    <text evidence="4">Belongs to the cyclin family.</text>
</comment>
<dbReference type="OrthoDB" id="769138at2759"/>
<feature type="domain" description="Cyclin-like" evidence="6">
    <location>
        <begin position="125"/>
        <end position="211"/>
    </location>
</feature>
<feature type="non-terminal residue" evidence="7">
    <location>
        <position position="1"/>
    </location>
</feature>
<gene>
    <name evidence="7" type="ORF">Celaphus_00003829</name>
</gene>